<evidence type="ECO:0000256" key="1">
    <source>
        <dbReference type="ARBA" id="ARBA00004167"/>
    </source>
</evidence>
<evidence type="ECO:0000256" key="3">
    <source>
        <dbReference type="ARBA" id="ARBA00022989"/>
    </source>
</evidence>
<dbReference type="EMBL" id="CP003060">
    <property type="protein sequence ID" value="AEP30993.1"/>
    <property type="molecule type" value="Genomic_DNA"/>
</dbReference>
<dbReference type="AlphaFoldDB" id="G4QMR0"/>
<keyword evidence="2" id="KW-0812">Transmembrane</keyword>
<dbReference type="GO" id="GO:0097347">
    <property type="term" value="C:TAM protein secretion complex"/>
    <property type="evidence" value="ECO:0007669"/>
    <property type="project" value="TreeGrafter"/>
</dbReference>
<sequence>MLAIVSLIILALGIALSSIGTQWAINYVNDGDFGVAVDYESGSFYSELNLNQVRINQPGLDVEVSDLSLDIGLSCLFAGEVCINQVRLNRVTVELGDMPAQEESASPTEKNYLHYRC</sequence>
<proteinExistence type="predicted"/>
<protein>
    <submittedName>
        <fullName evidence="5">Uncharacterized protein</fullName>
    </submittedName>
</protein>
<keyword evidence="6" id="KW-1185">Reference proteome</keyword>
<evidence type="ECO:0000256" key="2">
    <source>
        <dbReference type="ARBA" id="ARBA00022692"/>
    </source>
</evidence>
<comment type="subcellular location">
    <subcellularLocation>
        <location evidence="1">Membrane</location>
        <topology evidence="1">Single-pass membrane protein</topology>
    </subcellularLocation>
</comment>
<evidence type="ECO:0000313" key="5">
    <source>
        <dbReference type="EMBL" id="AEP30993.1"/>
    </source>
</evidence>
<evidence type="ECO:0000256" key="4">
    <source>
        <dbReference type="ARBA" id="ARBA00023136"/>
    </source>
</evidence>
<dbReference type="KEGG" id="gni:GNIT_2896"/>
<name>G4QMR0_GLANF</name>
<keyword evidence="3" id="KW-1133">Transmembrane helix</keyword>
<reference evidence="5 6" key="1">
    <citation type="journal article" date="2011" name="J. Bacteriol.">
        <title>Complete genome sequence of seawater bacterium Glaciecola nitratireducens FR1064T.</title>
        <authorList>
            <person name="Bian F."/>
            <person name="Qin Q.L."/>
            <person name="Xie B.B."/>
            <person name="Shu Y.L."/>
            <person name="Zhang X.Y."/>
            <person name="Yu Y."/>
            <person name="Chen B."/>
            <person name="Chen X.L."/>
            <person name="Zhou B.C."/>
            <person name="Zhang Y.Z."/>
        </authorList>
    </citation>
    <scope>NUCLEOTIDE SEQUENCE [LARGE SCALE GENOMIC DNA]</scope>
    <source>
        <strain evidence="6">JCM 12485 / KCTC 12276 / FR1064</strain>
    </source>
</reference>
<organism evidence="5 6">
    <name type="scientific">Glaciecola nitratireducens (strain JCM 12485 / KCTC 12276 / FR1064)</name>
    <dbReference type="NCBI Taxonomy" id="1085623"/>
    <lineage>
        <taxon>Bacteria</taxon>
        <taxon>Pseudomonadati</taxon>
        <taxon>Pseudomonadota</taxon>
        <taxon>Gammaproteobacteria</taxon>
        <taxon>Alteromonadales</taxon>
        <taxon>Alteromonadaceae</taxon>
        <taxon>Brumicola</taxon>
    </lineage>
</organism>
<keyword evidence="4" id="KW-0472">Membrane</keyword>
<dbReference type="PANTHER" id="PTHR36985:SF1">
    <property type="entry name" value="TRANSLOCATION AND ASSEMBLY MODULE SUBUNIT TAMB"/>
    <property type="match status" value="1"/>
</dbReference>
<dbReference type="GO" id="GO:0009306">
    <property type="term" value="P:protein secretion"/>
    <property type="evidence" value="ECO:0007669"/>
    <property type="project" value="TreeGrafter"/>
</dbReference>
<dbReference type="STRING" id="1085623.GNIT_2896"/>
<dbReference type="HOGENOM" id="CLU_2081461_0_0_6"/>
<dbReference type="Proteomes" id="UP000009282">
    <property type="component" value="Chromosome"/>
</dbReference>
<accession>G4QMR0</accession>
<dbReference type="GO" id="GO:0005886">
    <property type="term" value="C:plasma membrane"/>
    <property type="evidence" value="ECO:0007669"/>
    <property type="project" value="TreeGrafter"/>
</dbReference>
<evidence type="ECO:0000313" key="6">
    <source>
        <dbReference type="Proteomes" id="UP000009282"/>
    </source>
</evidence>
<gene>
    <name evidence="5" type="ordered locus">GNIT_2896</name>
</gene>
<dbReference type="PANTHER" id="PTHR36985">
    <property type="entry name" value="TRANSLOCATION AND ASSEMBLY MODULE SUBUNIT TAMB"/>
    <property type="match status" value="1"/>
</dbReference>